<dbReference type="EMBL" id="BSOB01000018">
    <property type="protein sequence ID" value="GLQ93375.1"/>
    <property type="molecule type" value="Genomic_DNA"/>
</dbReference>
<name>A0ABQ5XSE3_9GAMM</name>
<evidence type="ECO:0000313" key="1">
    <source>
        <dbReference type="EMBL" id="GLQ93375.1"/>
    </source>
</evidence>
<protein>
    <submittedName>
        <fullName evidence="1">Uncharacterized protein</fullName>
    </submittedName>
</protein>
<proteinExistence type="predicted"/>
<evidence type="ECO:0000313" key="2">
    <source>
        <dbReference type="Proteomes" id="UP001156670"/>
    </source>
</evidence>
<accession>A0ABQ5XSE3</accession>
<reference evidence="2" key="1">
    <citation type="journal article" date="2019" name="Int. J. Syst. Evol. Microbiol.">
        <title>The Global Catalogue of Microorganisms (GCM) 10K type strain sequencing project: providing services to taxonomists for standard genome sequencing and annotation.</title>
        <authorList>
            <consortium name="The Broad Institute Genomics Platform"/>
            <consortium name="The Broad Institute Genome Sequencing Center for Infectious Disease"/>
            <person name="Wu L."/>
            <person name="Ma J."/>
        </authorList>
    </citation>
    <scope>NUCLEOTIDE SEQUENCE [LARGE SCALE GENOMIC DNA]</scope>
    <source>
        <strain evidence="2">NBRC 111980</strain>
    </source>
</reference>
<dbReference type="Proteomes" id="UP001156670">
    <property type="component" value="Unassembled WGS sequence"/>
</dbReference>
<gene>
    <name evidence="1" type="ORF">GCM10007901_23260</name>
</gene>
<keyword evidence="2" id="KW-1185">Reference proteome</keyword>
<dbReference type="RefSeq" id="WP_284321096.1">
    <property type="nucleotide sequence ID" value="NZ_BSOB01000018.1"/>
</dbReference>
<comment type="caution">
    <text evidence="1">The sequence shown here is derived from an EMBL/GenBank/DDBJ whole genome shotgun (WGS) entry which is preliminary data.</text>
</comment>
<sequence>MLTFTEVLKKTPDLSANGIRTSRVTDAEFAEWRSDLENNFHSQVAAALRFLEGVQTSKAMARMRNSYGLKHTAESHQFGYICNGAMIAALLMVGVPIRRIPMSCSVQFAIERRWLDERAKVARGRYLMMKPAHWPHARPFMGPAINADRQMVEQFGC</sequence>
<organism evidence="1 2">
    <name type="scientific">Dyella acidisoli</name>
    <dbReference type="NCBI Taxonomy" id="1867834"/>
    <lineage>
        <taxon>Bacteria</taxon>
        <taxon>Pseudomonadati</taxon>
        <taxon>Pseudomonadota</taxon>
        <taxon>Gammaproteobacteria</taxon>
        <taxon>Lysobacterales</taxon>
        <taxon>Rhodanobacteraceae</taxon>
        <taxon>Dyella</taxon>
    </lineage>
</organism>